<dbReference type="Proteomes" id="UP000712281">
    <property type="component" value="Unassembled WGS sequence"/>
</dbReference>
<feature type="transmembrane region" description="Helical" evidence="1">
    <location>
        <begin position="49"/>
        <end position="69"/>
    </location>
</feature>
<keyword evidence="1" id="KW-0472">Membrane</keyword>
<feature type="domain" description="GRAM" evidence="2">
    <location>
        <begin position="55"/>
        <end position="133"/>
    </location>
</feature>
<gene>
    <name evidence="3" type="ORF">F2Q68_00032952</name>
</gene>
<dbReference type="Pfam" id="PF02893">
    <property type="entry name" value="GRAM"/>
    <property type="match status" value="1"/>
</dbReference>
<protein>
    <recommendedName>
        <fullName evidence="2">GRAM domain-containing protein</fullName>
    </recommendedName>
</protein>
<name>A0A8S9G6J1_BRACR</name>
<evidence type="ECO:0000313" key="4">
    <source>
        <dbReference type="Proteomes" id="UP000712281"/>
    </source>
</evidence>
<dbReference type="PANTHER" id="PTHR46296:SF8">
    <property type="entry name" value="OS06G0297800 PROTEIN"/>
    <property type="match status" value="1"/>
</dbReference>
<dbReference type="InterPro" id="IPR004182">
    <property type="entry name" value="GRAM"/>
</dbReference>
<accession>A0A8S9G6J1</accession>
<dbReference type="AlphaFoldDB" id="A0A8S9G6J1"/>
<dbReference type="InterPro" id="IPR044511">
    <property type="entry name" value="At1g03370/At5g50170-like"/>
</dbReference>
<evidence type="ECO:0000259" key="2">
    <source>
        <dbReference type="Pfam" id="PF02893"/>
    </source>
</evidence>
<reference evidence="3" key="1">
    <citation type="submission" date="2019-12" db="EMBL/GenBank/DDBJ databases">
        <title>Genome sequencing and annotation of Brassica cretica.</title>
        <authorList>
            <person name="Studholme D.J."/>
            <person name="Sarris P.F."/>
        </authorList>
    </citation>
    <scope>NUCLEOTIDE SEQUENCE</scope>
    <source>
        <strain evidence="3">PFS-001/15</strain>
        <tissue evidence="3">Leaf</tissue>
    </source>
</reference>
<proteinExistence type="predicted"/>
<organism evidence="3 4">
    <name type="scientific">Brassica cretica</name>
    <name type="common">Mustard</name>
    <dbReference type="NCBI Taxonomy" id="69181"/>
    <lineage>
        <taxon>Eukaryota</taxon>
        <taxon>Viridiplantae</taxon>
        <taxon>Streptophyta</taxon>
        <taxon>Embryophyta</taxon>
        <taxon>Tracheophyta</taxon>
        <taxon>Spermatophyta</taxon>
        <taxon>Magnoliopsida</taxon>
        <taxon>eudicotyledons</taxon>
        <taxon>Gunneridae</taxon>
        <taxon>Pentapetalae</taxon>
        <taxon>rosids</taxon>
        <taxon>malvids</taxon>
        <taxon>Brassicales</taxon>
        <taxon>Brassicaceae</taxon>
        <taxon>Brassiceae</taxon>
        <taxon>Brassica</taxon>
    </lineage>
</organism>
<evidence type="ECO:0000256" key="1">
    <source>
        <dbReference type="SAM" id="Phobius"/>
    </source>
</evidence>
<dbReference type="PANTHER" id="PTHR46296">
    <property type="entry name" value="BNAA05G37250D PROTEIN"/>
    <property type="match status" value="1"/>
</dbReference>
<sequence length="361" mass="41042">MNQSWTATCQWDPRNSAEEVPYFATEDNSLPFGGAHTTFTPKNPPCTPLIMAVCLYLYARIVGFYASLFSNKTKFFFLWEDIEDIQVLPPTLASMGSPTVVMTLRPNRGTDARIGAKTHDEEGRLKFHFHSFVSFNVAQKTVMALWKAKSLTPEQKVQAVEEESEQKLQSEESGSFLGIDDVRFSEVTFIWKHEWSYLRGGLTTLDRDYGMINNIHHHIGTHVIHQLFPQIPHYHLVDAIEAAKPVLRKCYREPDKSGRLPLHLLRILAKGMKEDHYVRDEGDVVYYKADPNLYGDIKSGKLKEAYELIIAIHVEMEPHASSTCGSLLSGCSENMHGPILRLHQLLLGKSLSLISKRPKCW</sequence>
<keyword evidence="1" id="KW-1133">Transmembrane helix</keyword>
<comment type="caution">
    <text evidence="3">The sequence shown here is derived from an EMBL/GenBank/DDBJ whole genome shotgun (WGS) entry which is preliminary data.</text>
</comment>
<evidence type="ECO:0000313" key="3">
    <source>
        <dbReference type="EMBL" id="KAF2541553.1"/>
    </source>
</evidence>
<keyword evidence="1" id="KW-0812">Transmembrane</keyword>
<dbReference type="EMBL" id="QGKW02002005">
    <property type="protein sequence ID" value="KAF2541553.1"/>
    <property type="molecule type" value="Genomic_DNA"/>
</dbReference>